<organism evidence="4 5">
    <name type="scientific">Aequorivita ciconiae</name>
    <dbReference type="NCBI Taxonomy" id="2494375"/>
    <lineage>
        <taxon>Bacteria</taxon>
        <taxon>Pseudomonadati</taxon>
        <taxon>Bacteroidota</taxon>
        <taxon>Flavobacteriia</taxon>
        <taxon>Flavobacteriales</taxon>
        <taxon>Flavobacteriaceae</taxon>
        <taxon>Aequorivita</taxon>
    </lineage>
</organism>
<evidence type="ECO:0000256" key="2">
    <source>
        <dbReference type="SAM" id="SignalP"/>
    </source>
</evidence>
<evidence type="ECO:0000256" key="1">
    <source>
        <dbReference type="ARBA" id="ARBA00022729"/>
    </source>
</evidence>
<dbReference type="NCBIfam" id="TIGR04183">
    <property type="entry name" value="Por_Secre_tail"/>
    <property type="match status" value="1"/>
</dbReference>
<feature type="chain" id="PRO_5019040437" evidence="2">
    <location>
        <begin position="20"/>
        <end position="317"/>
    </location>
</feature>
<dbReference type="EMBL" id="CP034951">
    <property type="protein sequence ID" value="QAA80986.1"/>
    <property type="molecule type" value="Genomic_DNA"/>
</dbReference>
<dbReference type="InterPro" id="IPR026444">
    <property type="entry name" value="Secre_tail"/>
</dbReference>
<dbReference type="KEGG" id="aev:EI546_04245"/>
<keyword evidence="1 2" id="KW-0732">Signal</keyword>
<dbReference type="Proteomes" id="UP000285517">
    <property type="component" value="Chromosome"/>
</dbReference>
<dbReference type="AlphaFoldDB" id="A0A410G139"/>
<dbReference type="RefSeq" id="WP_128249379.1">
    <property type="nucleotide sequence ID" value="NZ_CP034951.1"/>
</dbReference>
<protein>
    <submittedName>
        <fullName evidence="4">T9SS type A sorting domain-containing protein</fullName>
    </submittedName>
</protein>
<sequence>MKKIYLLALTLGAFTFTQAQVEYQDNFDSYNEGPISTQNPNWRTWSGTPAPGEDAFVQSEYSRSPDNSLWIDDSGIMDPIFLIPSAPTSGMYTVQWYSYIPAGKSGYFNMQAKLTAPGQDWNQNLMGGNVYFNCFDDATGNGGDMNGQGGVAGTIDCSAFEAVFFYPEDEWFKVTCLYDLDAETWAMYINDTLQFQGYPFEFGAYNFEELAGLDFYSASSNNEMYIDDFTAGVGVLSTENFVPEVFSVYPNPVKDILNISSKVAVDQVVVYDILGKVVLQANPGKISPAIDMSSLSSGTYMVKVKIGNNSKIVKIVK</sequence>
<proteinExistence type="predicted"/>
<dbReference type="Pfam" id="PF18962">
    <property type="entry name" value="Por_Secre_tail"/>
    <property type="match status" value="1"/>
</dbReference>
<evidence type="ECO:0000313" key="5">
    <source>
        <dbReference type="Proteomes" id="UP000285517"/>
    </source>
</evidence>
<reference evidence="4 5" key="1">
    <citation type="submission" date="2019-01" db="EMBL/GenBank/DDBJ databases">
        <title>Complete genome sequencing of Aequorivita sp. H23M31.</title>
        <authorList>
            <person name="Bae J.-W."/>
        </authorList>
    </citation>
    <scope>NUCLEOTIDE SEQUENCE [LARGE SCALE GENOMIC DNA]</scope>
    <source>
        <strain evidence="4 5">H23M31</strain>
    </source>
</reference>
<feature type="signal peptide" evidence="2">
    <location>
        <begin position="1"/>
        <end position="19"/>
    </location>
</feature>
<keyword evidence="5" id="KW-1185">Reference proteome</keyword>
<evidence type="ECO:0000259" key="3">
    <source>
        <dbReference type="Pfam" id="PF18962"/>
    </source>
</evidence>
<accession>A0A410G139</accession>
<gene>
    <name evidence="4" type="ORF">EI546_04245</name>
</gene>
<evidence type="ECO:0000313" key="4">
    <source>
        <dbReference type="EMBL" id="QAA80986.1"/>
    </source>
</evidence>
<feature type="domain" description="Secretion system C-terminal sorting" evidence="3">
    <location>
        <begin position="248"/>
        <end position="316"/>
    </location>
</feature>
<dbReference type="OrthoDB" id="1288696at2"/>
<name>A0A410G139_9FLAO</name>